<dbReference type="AlphaFoldDB" id="A0A897N0V8"/>
<dbReference type="EMBL" id="CP064787">
    <property type="protein sequence ID" value="QSG06337.1"/>
    <property type="molecule type" value="Genomic_DNA"/>
</dbReference>
<name>A0A897N0V8_9EURY</name>
<evidence type="ECO:0000313" key="2">
    <source>
        <dbReference type="Proteomes" id="UP000663525"/>
    </source>
</evidence>
<proteinExistence type="predicted"/>
<reference evidence="1" key="1">
    <citation type="submission" date="2020-11" db="EMBL/GenBank/DDBJ databases">
        <title>Carbohydrate-dependent, anaerobic sulfur respiration: A novel catabolism in halophilic archaea.</title>
        <authorList>
            <person name="Sorokin D.Y."/>
            <person name="Messina E."/>
            <person name="Smedile F."/>
            <person name="La Cono V."/>
            <person name="Hallsworth J.E."/>
            <person name="Yakimov M.M."/>
        </authorList>
    </citation>
    <scope>NUCLEOTIDE SEQUENCE</scope>
    <source>
        <strain evidence="1">HSR12-1</strain>
    </source>
</reference>
<dbReference type="Proteomes" id="UP000663525">
    <property type="component" value="Chromosome"/>
</dbReference>
<sequence>MTEECSICHRPAPRLYHRLVETENGVAHYVCWRDRGKAMRRREEYASTDK</sequence>
<evidence type="ECO:0000313" key="1">
    <source>
        <dbReference type="EMBL" id="QSG06337.1"/>
    </source>
</evidence>
<organism evidence="1 2">
    <name type="scientific">Halapricum desulfuricans</name>
    <dbReference type="NCBI Taxonomy" id="2841257"/>
    <lineage>
        <taxon>Archaea</taxon>
        <taxon>Methanobacteriati</taxon>
        <taxon>Methanobacteriota</taxon>
        <taxon>Stenosarchaea group</taxon>
        <taxon>Halobacteria</taxon>
        <taxon>Halobacteriales</taxon>
        <taxon>Haloarculaceae</taxon>
        <taxon>Halapricum</taxon>
    </lineage>
</organism>
<accession>A0A897N0V8</accession>
<protein>
    <submittedName>
        <fullName evidence="1">Uncharacterized protein</fullName>
    </submittedName>
</protein>
<gene>
    <name evidence="1" type="ORF">HSR121_2004</name>
</gene>